<accession>A0A4S8MWZ4</accession>
<sequence length="102" mass="11594">MGSIAGYLLIRCSNAQGSVQEMPHQDARCRCGTVCVVILQSKCFSSLILVKFRTGVRKYRVLVGTNMSIRESIPVPSPRQVKFQVPKVHREWRCPRVTSWTE</sequence>
<dbReference type="Proteomes" id="UP000297245">
    <property type="component" value="Unassembled WGS sequence"/>
</dbReference>
<keyword evidence="2" id="KW-1185">Reference proteome</keyword>
<dbReference type="AlphaFoldDB" id="A0A4S8MWZ4"/>
<evidence type="ECO:0000313" key="2">
    <source>
        <dbReference type="Proteomes" id="UP000297245"/>
    </source>
</evidence>
<proteinExistence type="predicted"/>
<dbReference type="EMBL" id="ML179036">
    <property type="protein sequence ID" value="THV07878.1"/>
    <property type="molecule type" value="Genomic_DNA"/>
</dbReference>
<gene>
    <name evidence="1" type="ORF">K435DRAFT_171877</name>
</gene>
<name>A0A4S8MWZ4_DENBC</name>
<reference evidence="1 2" key="1">
    <citation type="journal article" date="2019" name="Nat. Ecol. Evol.">
        <title>Megaphylogeny resolves global patterns of mushroom evolution.</title>
        <authorList>
            <person name="Varga T."/>
            <person name="Krizsan K."/>
            <person name="Foldi C."/>
            <person name="Dima B."/>
            <person name="Sanchez-Garcia M."/>
            <person name="Sanchez-Ramirez S."/>
            <person name="Szollosi G.J."/>
            <person name="Szarkandi J.G."/>
            <person name="Papp V."/>
            <person name="Albert L."/>
            <person name="Andreopoulos W."/>
            <person name="Angelini C."/>
            <person name="Antonin V."/>
            <person name="Barry K.W."/>
            <person name="Bougher N.L."/>
            <person name="Buchanan P."/>
            <person name="Buyck B."/>
            <person name="Bense V."/>
            <person name="Catcheside P."/>
            <person name="Chovatia M."/>
            <person name="Cooper J."/>
            <person name="Damon W."/>
            <person name="Desjardin D."/>
            <person name="Finy P."/>
            <person name="Geml J."/>
            <person name="Haridas S."/>
            <person name="Hughes K."/>
            <person name="Justo A."/>
            <person name="Karasinski D."/>
            <person name="Kautmanova I."/>
            <person name="Kiss B."/>
            <person name="Kocsube S."/>
            <person name="Kotiranta H."/>
            <person name="LaButti K.M."/>
            <person name="Lechner B.E."/>
            <person name="Liimatainen K."/>
            <person name="Lipzen A."/>
            <person name="Lukacs Z."/>
            <person name="Mihaltcheva S."/>
            <person name="Morgado L.N."/>
            <person name="Niskanen T."/>
            <person name="Noordeloos M.E."/>
            <person name="Ohm R.A."/>
            <person name="Ortiz-Santana B."/>
            <person name="Ovrebo C."/>
            <person name="Racz N."/>
            <person name="Riley R."/>
            <person name="Savchenko A."/>
            <person name="Shiryaev A."/>
            <person name="Soop K."/>
            <person name="Spirin V."/>
            <person name="Szebenyi C."/>
            <person name="Tomsovsky M."/>
            <person name="Tulloss R.E."/>
            <person name="Uehling J."/>
            <person name="Grigoriev I.V."/>
            <person name="Vagvolgyi C."/>
            <person name="Papp T."/>
            <person name="Martin F.M."/>
            <person name="Miettinen O."/>
            <person name="Hibbett D.S."/>
            <person name="Nagy L.G."/>
        </authorList>
    </citation>
    <scope>NUCLEOTIDE SEQUENCE [LARGE SCALE GENOMIC DNA]</scope>
    <source>
        <strain evidence="1 2">CBS 962.96</strain>
    </source>
</reference>
<evidence type="ECO:0000313" key="1">
    <source>
        <dbReference type="EMBL" id="THV07878.1"/>
    </source>
</evidence>
<organism evidence="1 2">
    <name type="scientific">Dendrothele bispora (strain CBS 962.96)</name>
    <dbReference type="NCBI Taxonomy" id="1314807"/>
    <lineage>
        <taxon>Eukaryota</taxon>
        <taxon>Fungi</taxon>
        <taxon>Dikarya</taxon>
        <taxon>Basidiomycota</taxon>
        <taxon>Agaricomycotina</taxon>
        <taxon>Agaricomycetes</taxon>
        <taxon>Agaricomycetidae</taxon>
        <taxon>Agaricales</taxon>
        <taxon>Agaricales incertae sedis</taxon>
        <taxon>Dendrothele</taxon>
    </lineage>
</organism>
<protein>
    <submittedName>
        <fullName evidence="1">Uncharacterized protein</fullName>
    </submittedName>
</protein>